<name>C0FP59_9FIRM</name>
<evidence type="ECO:0000313" key="3">
    <source>
        <dbReference type="Proteomes" id="UP000003561"/>
    </source>
</evidence>
<evidence type="ECO:0000313" key="2">
    <source>
        <dbReference type="EMBL" id="EEG95625.1"/>
    </source>
</evidence>
<reference evidence="2 3" key="1">
    <citation type="submission" date="2009-02" db="EMBL/GenBank/DDBJ databases">
        <authorList>
            <person name="Fulton L."/>
            <person name="Clifton S."/>
            <person name="Fulton B."/>
            <person name="Xu J."/>
            <person name="Minx P."/>
            <person name="Pepin K.H."/>
            <person name="Johnson M."/>
            <person name="Bhonagiri V."/>
            <person name="Nash W.E."/>
            <person name="Mardis E.R."/>
            <person name="Wilson R.K."/>
        </authorList>
    </citation>
    <scope>NUCLEOTIDE SEQUENCE [LARGE SCALE GENOMIC DNA]</scope>
    <source>
        <strain evidence="2 3">DSM 16841</strain>
    </source>
</reference>
<dbReference type="GO" id="GO:0003676">
    <property type="term" value="F:nucleic acid binding"/>
    <property type="evidence" value="ECO:0007669"/>
    <property type="project" value="InterPro"/>
</dbReference>
<reference evidence="2 3" key="2">
    <citation type="submission" date="2009-03" db="EMBL/GenBank/DDBJ databases">
        <title>Draft genome sequence of Roseburia inulinivorans (DSM 16841).</title>
        <authorList>
            <person name="Sudarsanam P."/>
            <person name="Ley R."/>
            <person name="Guruge J."/>
            <person name="Turnbaugh P.J."/>
            <person name="Mahowald M."/>
            <person name="Liep D."/>
            <person name="Gordon J."/>
        </authorList>
    </citation>
    <scope>NUCLEOTIDE SEQUENCE [LARGE SCALE GENOMIC DNA]</scope>
    <source>
        <strain evidence="2 3">DSM 16841</strain>
    </source>
</reference>
<proteinExistence type="predicted"/>
<organism evidence="2 3">
    <name type="scientific">Roseburia inulinivorans DSM 16841</name>
    <dbReference type="NCBI Taxonomy" id="622312"/>
    <lineage>
        <taxon>Bacteria</taxon>
        <taxon>Bacillati</taxon>
        <taxon>Bacillota</taxon>
        <taxon>Clostridia</taxon>
        <taxon>Lachnospirales</taxon>
        <taxon>Lachnospiraceae</taxon>
        <taxon>Roseburia</taxon>
    </lineage>
</organism>
<comment type="caution">
    <text evidence="2">The sequence shown here is derived from an EMBL/GenBank/DDBJ whole genome shotgun (WGS) entry which is preliminary data.</text>
</comment>
<evidence type="ECO:0000259" key="1">
    <source>
        <dbReference type="Pfam" id="PF13482"/>
    </source>
</evidence>
<dbReference type="PANTHER" id="PTHR38462:SF1">
    <property type="entry name" value="YPRB RIBONUCLEASE H-LIKE DOMAIN-CONTAINING PROTEIN"/>
    <property type="match status" value="1"/>
</dbReference>
<dbReference type="Pfam" id="PF13482">
    <property type="entry name" value="RNase_H_2"/>
    <property type="match status" value="1"/>
</dbReference>
<dbReference type="Gene3D" id="3.30.420.10">
    <property type="entry name" value="Ribonuclease H-like superfamily/Ribonuclease H"/>
    <property type="match status" value="1"/>
</dbReference>
<dbReference type="AlphaFoldDB" id="C0FP59"/>
<gene>
    <name evidence="2" type="ORF">ROSEINA2194_00511</name>
</gene>
<dbReference type="Proteomes" id="UP000003561">
    <property type="component" value="Unassembled WGS sequence"/>
</dbReference>
<dbReference type="InterPro" id="IPR012337">
    <property type="entry name" value="RNaseH-like_sf"/>
</dbReference>
<dbReference type="eggNOG" id="COG3359">
    <property type="taxonomic scope" value="Bacteria"/>
</dbReference>
<dbReference type="InterPro" id="IPR038720">
    <property type="entry name" value="YprB_RNase_H-like_dom"/>
</dbReference>
<dbReference type="EMBL" id="ACFY01000023">
    <property type="protein sequence ID" value="EEG95625.1"/>
    <property type="molecule type" value="Genomic_DNA"/>
</dbReference>
<dbReference type="InterPro" id="IPR036397">
    <property type="entry name" value="RNaseH_sf"/>
</dbReference>
<accession>C0FP59</accession>
<dbReference type="PANTHER" id="PTHR38462">
    <property type="entry name" value="EXONUCLEASE-LIKE PROTEIN"/>
    <property type="match status" value="1"/>
</dbReference>
<protein>
    <recommendedName>
        <fullName evidence="1">YprB ribonuclease H-like domain-containing protein</fullName>
    </recommendedName>
</protein>
<feature type="domain" description="YprB ribonuclease H-like" evidence="1">
    <location>
        <begin position="41"/>
        <end position="143"/>
    </location>
</feature>
<dbReference type="SUPFAM" id="SSF53098">
    <property type="entry name" value="Ribonuclease H-like"/>
    <property type="match status" value="1"/>
</dbReference>
<sequence length="164" mass="19024">MVNCGGKHDKGNDIPMKIWNKTHHLTDTNLILNETFTEDAFFFDIETTGFSPTYTFLYLIGCAHRVGDNFIITQYFAETKEEEGAILSAFLQELCHYQTVISFNGLGFDIPYLKKKCEKYGLTHPFDEKDYIDIYKEVSGLKIFAQTARLQTENHRTFPWSLQK</sequence>